<sequence>MQNKKIWLKNLNWYAFYLKNGYYFWNDPGNINSKLSHAYRKAGSLISPLTELTPQEILQHPGPKSYIRYSLHLGSPLSTGYTVQVLVPTGISFFDVMRVAAYENHFSRVIK</sequence>
<gene>
    <name evidence="1" type="ORF">AVEN_62735_1</name>
</gene>
<evidence type="ECO:0000313" key="2">
    <source>
        <dbReference type="Proteomes" id="UP000499080"/>
    </source>
</evidence>
<keyword evidence="2" id="KW-1185">Reference proteome</keyword>
<dbReference type="Proteomes" id="UP000499080">
    <property type="component" value="Unassembled WGS sequence"/>
</dbReference>
<dbReference type="AlphaFoldDB" id="A0A4Y2ILR0"/>
<reference evidence="1 2" key="1">
    <citation type="journal article" date="2019" name="Sci. Rep.">
        <title>Orb-weaving spider Araneus ventricosus genome elucidates the spidroin gene catalogue.</title>
        <authorList>
            <person name="Kono N."/>
            <person name="Nakamura H."/>
            <person name="Ohtoshi R."/>
            <person name="Moran D.A.P."/>
            <person name="Shinohara A."/>
            <person name="Yoshida Y."/>
            <person name="Fujiwara M."/>
            <person name="Mori M."/>
            <person name="Tomita M."/>
            <person name="Arakawa K."/>
        </authorList>
    </citation>
    <scope>NUCLEOTIDE SEQUENCE [LARGE SCALE GENOMIC DNA]</scope>
</reference>
<comment type="caution">
    <text evidence="1">The sequence shown here is derived from an EMBL/GenBank/DDBJ whole genome shotgun (WGS) entry which is preliminary data.</text>
</comment>
<proteinExistence type="predicted"/>
<accession>A0A4Y2ILR0</accession>
<organism evidence="1 2">
    <name type="scientific">Araneus ventricosus</name>
    <name type="common">Orbweaver spider</name>
    <name type="synonym">Epeira ventricosa</name>
    <dbReference type="NCBI Taxonomy" id="182803"/>
    <lineage>
        <taxon>Eukaryota</taxon>
        <taxon>Metazoa</taxon>
        <taxon>Ecdysozoa</taxon>
        <taxon>Arthropoda</taxon>
        <taxon>Chelicerata</taxon>
        <taxon>Arachnida</taxon>
        <taxon>Araneae</taxon>
        <taxon>Araneomorphae</taxon>
        <taxon>Entelegynae</taxon>
        <taxon>Araneoidea</taxon>
        <taxon>Araneidae</taxon>
        <taxon>Araneus</taxon>
    </lineage>
</organism>
<evidence type="ECO:0000313" key="1">
    <source>
        <dbReference type="EMBL" id="GBM78753.1"/>
    </source>
</evidence>
<protein>
    <submittedName>
        <fullName evidence="1">Uncharacterized protein</fullName>
    </submittedName>
</protein>
<dbReference type="EMBL" id="BGPR01002777">
    <property type="protein sequence ID" value="GBM78753.1"/>
    <property type="molecule type" value="Genomic_DNA"/>
</dbReference>
<name>A0A4Y2ILR0_ARAVE</name>